<dbReference type="KEGG" id="rtn:A6122_2545"/>
<protein>
    <submittedName>
        <fullName evidence="7">ABC transporter substrate-binding protein</fullName>
    </submittedName>
</protein>
<dbReference type="AlphaFoldDB" id="A0A160KUS1"/>
<dbReference type="Pfam" id="PF01497">
    <property type="entry name" value="Peripla_BP_2"/>
    <property type="match status" value="1"/>
</dbReference>
<evidence type="ECO:0000259" key="6">
    <source>
        <dbReference type="PROSITE" id="PS50983"/>
    </source>
</evidence>
<keyword evidence="4 5" id="KW-0732">Signal</keyword>
<dbReference type="RefSeq" id="WP_068255816.1">
    <property type="nucleotide sequence ID" value="NZ_CP015515.1"/>
</dbReference>
<evidence type="ECO:0000256" key="5">
    <source>
        <dbReference type="SAM" id="SignalP"/>
    </source>
</evidence>
<dbReference type="STRING" id="33888.A6122_2545"/>
<proteinExistence type="inferred from homology"/>
<gene>
    <name evidence="7" type="ORF">A6122_2545</name>
</gene>
<dbReference type="Proteomes" id="UP000077071">
    <property type="component" value="Chromosome"/>
</dbReference>
<feature type="signal peptide" evidence="5">
    <location>
        <begin position="1"/>
        <end position="42"/>
    </location>
</feature>
<sequence length="359" mass="37072">MPATRTPLRRTALRRAALRRTAVASLGLAALLLTACSGGADAGSVGTSESSAAVSGEGLPVTVDHAFGSTTVESADRVVATSWTNQDVALALGVTPVGFTRASYGDEDGDGLLAWTKQALDESGAATPTLFDETDGVPFESISDLRPTVILSAYSGITRQDYDTLSQIAPTVAYPGLAWGTTWQDSAKLDGAALGLEDEAVAKVGEVESAITQTTASYPQLAGTTFLYGWYDPTDASTFTYYTPNDARVTFVEDLGLDVAPSVAELSGDSEAFSGTISSENADQLDADVLVVYGDDTTLAALQADPLLSKIPAVARGSVYVLKDGSSAAMATSSPNLLSIPWVLEEYTAGLAAAADKVS</sequence>
<dbReference type="SUPFAM" id="SSF53807">
    <property type="entry name" value="Helical backbone' metal receptor"/>
    <property type="match status" value="1"/>
</dbReference>
<dbReference type="EMBL" id="CP015515">
    <property type="protein sequence ID" value="AND17660.1"/>
    <property type="molecule type" value="Genomic_DNA"/>
</dbReference>
<dbReference type="InterPro" id="IPR051313">
    <property type="entry name" value="Bact_iron-sidero_bind"/>
</dbReference>
<dbReference type="OrthoDB" id="1846031at2"/>
<evidence type="ECO:0000313" key="7">
    <source>
        <dbReference type="EMBL" id="AND17660.1"/>
    </source>
</evidence>
<accession>A0A160KUS1</accession>
<keyword evidence="3" id="KW-0813">Transport</keyword>
<dbReference type="PANTHER" id="PTHR30532">
    <property type="entry name" value="IRON III DICITRATE-BINDING PERIPLASMIC PROTEIN"/>
    <property type="match status" value="1"/>
</dbReference>
<feature type="domain" description="Fe/B12 periplasmic-binding" evidence="6">
    <location>
        <begin position="77"/>
        <end position="355"/>
    </location>
</feature>
<dbReference type="InterPro" id="IPR002491">
    <property type="entry name" value="ABC_transptr_periplasmic_BD"/>
</dbReference>
<comment type="subcellular location">
    <subcellularLocation>
        <location evidence="1">Cell envelope</location>
    </subcellularLocation>
</comment>
<evidence type="ECO:0000256" key="3">
    <source>
        <dbReference type="ARBA" id="ARBA00022448"/>
    </source>
</evidence>
<evidence type="ECO:0000256" key="4">
    <source>
        <dbReference type="ARBA" id="ARBA00022729"/>
    </source>
</evidence>
<dbReference type="PANTHER" id="PTHR30532:SF24">
    <property type="entry name" value="FERRIC ENTEROBACTIN-BINDING PERIPLASMIC PROTEIN FEPB"/>
    <property type="match status" value="1"/>
</dbReference>
<evidence type="ECO:0000313" key="8">
    <source>
        <dbReference type="Proteomes" id="UP000077071"/>
    </source>
</evidence>
<comment type="similarity">
    <text evidence="2">Belongs to the bacterial solute-binding protein 8 family.</text>
</comment>
<dbReference type="CDD" id="cd01146">
    <property type="entry name" value="FhuD"/>
    <property type="match status" value="1"/>
</dbReference>
<organism evidence="7 8">
    <name type="scientific">Rathayibacter tritici</name>
    <dbReference type="NCBI Taxonomy" id="33888"/>
    <lineage>
        <taxon>Bacteria</taxon>
        <taxon>Bacillati</taxon>
        <taxon>Actinomycetota</taxon>
        <taxon>Actinomycetes</taxon>
        <taxon>Micrococcales</taxon>
        <taxon>Microbacteriaceae</taxon>
        <taxon>Rathayibacter</taxon>
    </lineage>
</organism>
<evidence type="ECO:0000256" key="1">
    <source>
        <dbReference type="ARBA" id="ARBA00004196"/>
    </source>
</evidence>
<dbReference type="Gene3D" id="3.40.50.1980">
    <property type="entry name" value="Nitrogenase molybdenum iron protein domain"/>
    <property type="match status" value="2"/>
</dbReference>
<reference evidence="7 8" key="1">
    <citation type="submission" date="2016-05" db="EMBL/GenBank/DDBJ databases">
        <title>Complete genome sequence of Rathayibacter tritici NCPPB 1953.</title>
        <authorList>
            <person name="Park J."/>
            <person name="Lee H.-H."/>
            <person name="Lee S.-W."/>
            <person name="Seo Y.-S."/>
        </authorList>
    </citation>
    <scope>NUCLEOTIDE SEQUENCE [LARGE SCALE GENOMIC DNA]</scope>
    <source>
        <strain evidence="7 8">NCPPB 1953</strain>
    </source>
</reference>
<dbReference type="PROSITE" id="PS50983">
    <property type="entry name" value="FE_B12_PBP"/>
    <property type="match status" value="1"/>
</dbReference>
<dbReference type="GO" id="GO:0030288">
    <property type="term" value="C:outer membrane-bounded periplasmic space"/>
    <property type="evidence" value="ECO:0007669"/>
    <property type="project" value="TreeGrafter"/>
</dbReference>
<feature type="chain" id="PRO_5007817596" evidence="5">
    <location>
        <begin position="43"/>
        <end position="359"/>
    </location>
</feature>
<evidence type="ECO:0000256" key="2">
    <source>
        <dbReference type="ARBA" id="ARBA00008814"/>
    </source>
</evidence>
<keyword evidence="8" id="KW-1185">Reference proteome</keyword>
<name>A0A160KUS1_9MICO</name>
<dbReference type="GO" id="GO:1901678">
    <property type="term" value="P:iron coordination entity transport"/>
    <property type="evidence" value="ECO:0007669"/>
    <property type="project" value="UniProtKB-ARBA"/>
</dbReference>
<dbReference type="PATRIC" id="fig|33888.3.peg.2845"/>